<keyword evidence="2" id="KW-1185">Reference proteome</keyword>
<comment type="caution">
    <text evidence="1">The sequence shown here is derived from an EMBL/GenBank/DDBJ whole genome shotgun (WGS) entry which is preliminary data.</text>
</comment>
<sequence>MLCAFSAASCFPGVHYSNNNYQKIFVEPVLKVLKKFAHKTFVVNRETGVTNEKPEIRFFAGPDAAAKFDGTDGHYLTNNAFFYLLAQPSK</sequence>
<evidence type="ECO:0000313" key="1">
    <source>
        <dbReference type="EMBL" id="VWC71733.1"/>
    </source>
</evidence>
<reference evidence="1 2" key="1">
    <citation type="submission" date="2019-09" db="EMBL/GenBank/DDBJ databases">
        <authorList>
            <person name="Depoorter E."/>
        </authorList>
    </citation>
    <scope>NUCLEOTIDE SEQUENCE [LARGE SCALE GENOMIC DNA]</scope>
    <source>
        <strain evidence="1 2">R-17378</strain>
    </source>
</reference>
<name>A0ABY6XS04_9BURK</name>
<proteinExistence type="predicted"/>
<organism evidence="1 2">
    <name type="scientific">Burkholderia aenigmatica</name>
    <dbReference type="NCBI Taxonomy" id="2015348"/>
    <lineage>
        <taxon>Bacteria</taxon>
        <taxon>Pseudomonadati</taxon>
        <taxon>Pseudomonadota</taxon>
        <taxon>Betaproteobacteria</taxon>
        <taxon>Burkholderiales</taxon>
        <taxon>Burkholderiaceae</taxon>
        <taxon>Burkholderia</taxon>
        <taxon>Burkholderia cepacia complex</taxon>
    </lineage>
</organism>
<gene>
    <name evidence="1" type="ORF">BLA17378_03283</name>
</gene>
<protein>
    <submittedName>
        <fullName evidence="1">Uncharacterized protein</fullName>
    </submittedName>
</protein>
<dbReference type="EMBL" id="CABVQG010000011">
    <property type="protein sequence ID" value="VWC71733.1"/>
    <property type="molecule type" value="Genomic_DNA"/>
</dbReference>
<accession>A0ABY6XS04</accession>
<evidence type="ECO:0000313" key="2">
    <source>
        <dbReference type="Proteomes" id="UP000494120"/>
    </source>
</evidence>
<dbReference type="Proteomes" id="UP000494120">
    <property type="component" value="Unassembled WGS sequence"/>
</dbReference>